<dbReference type="EMBL" id="CP032382">
    <property type="protein sequence ID" value="AYB35509.1"/>
    <property type="molecule type" value="Genomic_DNA"/>
</dbReference>
<keyword evidence="2" id="KW-1185">Reference proteome</keyword>
<proteinExistence type="predicted"/>
<gene>
    <name evidence="1" type="ORF">D4L85_12000</name>
</gene>
<dbReference type="AlphaFoldDB" id="A0A385SWB0"/>
<dbReference type="Pfam" id="PF14137">
    <property type="entry name" value="DUF4304"/>
    <property type="match status" value="1"/>
</dbReference>
<protein>
    <submittedName>
        <fullName evidence="1">DUF4304 domain-containing protein</fullName>
    </submittedName>
</protein>
<sequence length="141" mass="16002">MAKESGFESAFGGWWKESSETIVVLDLQKSNFNNLYYLNIKIYVQGISGKRYTRSKNLVKKDVGDIFRRQPPAYSSVLDIDPAENDSMRKDKLEKMFLEFLVPFADKALSKSGIVELAEKAEIYLPPAVKAWLSQQNDGTV</sequence>
<reference evidence="2" key="1">
    <citation type="submission" date="2018-09" db="EMBL/GenBank/DDBJ databases">
        <title>Chryseolinea sp. KIS68-18 isolated from soil.</title>
        <authorList>
            <person name="Weon H.-Y."/>
            <person name="Kwon S.-W."/>
            <person name="Lee S.A."/>
        </authorList>
    </citation>
    <scope>NUCLEOTIDE SEQUENCE [LARGE SCALE GENOMIC DNA]</scope>
    <source>
        <strain evidence="2">KIS68-18</strain>
    </source>
</reference>
<accession>A0A385SWB0</accession>
<name>A0A385SWB0_9BACT</name>
<dbReference type="KEGG" id="chk:D4L85_12000"/>
<evidence type="ECO:0000313" key="2">
    <source>
        <dbReference type="Proteomes" id="UP000266183"/>
    </source>
</evidence>
<dbReference type="Proteomes" id="UP000266183">
    <property type="component" value="Chromosome"/>
</dbReference>
<dbReference type="OrthoDB" id="1097772at2"/>
<organism evidence="1 2">
    <name type="scientific">Chryseolinea soli</name>
    <dbReference type="NCBI Taxonomy" id="2321403"/>
    <lineage>
        <taxon>Bacteria</taxon>
        <taxon>Pseudomonadati</taxon>
        <taxon>Bacteroidota</taxon>
        <taxon>Cytophagia</taxon>
        <taxon>Cytophagales</taxon>
        <taxon>Fulvivirgaceae</taxon>
        <taxon>Chryseolinea</taxon>
    </lineage>
</organism>
<evidence type="ECO:0000313" key="1">
    <source>
        <dbReference type="EMBL" id="AYB35509.1"/>
    </source>
</evidence>
<dbReference type="InterPro" id="IPR025412">
    <property type="entry name" value="DUF4304"/>
</dbReference>